<dbReference type="Proteomes" id="UP001218188">
    <property type="component" value="Unassembled WGS sequence"/>
</dbReference>
<organism evidence="1 2">
    <name type="scientific">Mycena alexandri</name>
    <dbReference type="NCBI Taxonomy" id="1745969"/>
    <lineage>
        <taxon>Eukaryota</taxon>
        <taxon>Fungi</taxon>
        <taxon>Dikarya</taxon>
        <taxon>Basidiomycota</taxon>
        <taxon>Agaricomycotina</taxon>
        <taxon>Agaricomycetes</taxon>
        <taxon>Agaricomycetidae</taxon>
        <taxon>Agaricales</taxon>
        <taxon>Marasmiineae</taxon>
        <taxon>Mycenaceae</taxon>
        <taxon>Mycena</taxon>
    </lineage>
</organism>
<protein>
    <submittedName>
        <fullName evidence="1">Uncharacterized protein</fullName>
    </submittedName>
</protein>
<reference evidence="1" key="1">
    <citation type="submission" date="2023-03" db="EMBL/GenBank/DDBJ databases">
        <title>Massive genome expansion in bonnet fungi (Mycena s.s.) driven by repeated elements and novel gene families across ecological guilds.</title>
        <authorList>
            <consortium name="Lawrence Berkeley National Laboratory"/>
            <person name="Harder C.B."/>
            <person name="Miyauchi S."/>
            <person name="Viragh M."/>
            <person name="Kuo A."/>
            <person name="Thoen E."/>
            <person name="Andreopoulos B."/>
            <person name="Lu D."/>
            <person name="Skrede I."/>
            <person name="Drula E."/>
            <person name="Henrissat B."/>
            <person name="Morin E."/>
            <person name="Kohler A."/>
            <person name="Barry K."/>
            <person name="LaButti K."/>
            <person name="Morin E."/>
            <person name="Salamov A."/>
            <person name="Lipzen A."/>
            <person name="Mereny Z."/>
            <person name="Hegedus B."/>
            <person name="Baldrian P."/>
            <person name="Stursova M."/>
            <person name="Weitz H."/>
            <person name="Taylor A."/>
            <person name="Grigoriev I.V."/>
            <person name="Nagy L.G."/>
            <person name="Martin F."/>
            <person name="Kauserud H."/>
        </authorList>
    </citation>
    <scope>NUCLEOTIDE SEQUENCE</scope>
    <source>
        <strain evidence="1">CBHHK200</strain>
    </source>
</reference>
<dbReference type="EMBL" id="JARJCM010000139">
    <property type="protein sequence ID" value="KAJ7026383.1"/>
    <property type="molecule type" value="Genomic_DNA"/>
</dbReference>
<gene>
    <name evidence="1" type="ORF">C8F04DRAFT_1190581</name>
</gene>
<sequence length="364" mass="38450">MFSCVVVRLPVSGSAEVINLTFVIYWPPLMTFCVDWSLNAEYSSIFPPHPHVQGNPAIPRVDLDDRLRPKMPAGKPWARRGRFPASGSPGNDRFFAGYIVRLRPVRAVETGPGCRTGFLMNSEAWHGATSKMQPKRRGARTGILCMGIEPKPTKRMRGISLKNGTCPAARGFSSNSNVSGKIGHSQGFQMPGNGLCEPRVNPGNGGVPPLENGGMGRWVTAAGREMGSGGAEVGRWGAQRCGGGRTGAVDAEVGTQLGAQLGAQRGGRSPRRKGRCRWRGAIAVLGSGGVRWVGAVDAEVGSDGVEWATWRGDGGLDVSASFGVMLAECGAEGAEVGSLVRWVGRWGGWAVLVGRDAVEGDKNG</sequence>
<evidence type="ECO:0000313" key="2">
    <source>
        <dbReference type="Proteomes" id="UP001218188"/>
    </source>
</evidence>
<accession>A0AAD6SEV6</accession>
<name>A0AAD6SEV6_9AGAR</name>
<dbReference type="AlphaFoldDB" id="A0AAD6SEV6"/>
<evidence type="ECO:0000313" key="1">
    <source>
        <dbReference type="EMBL" id="KAJ7026383.1"/>
    </source>
</evidence>
<keyword evidence="2" id="KW-1185">Reference proteome</keyword>
<comment type="caution">
    <text evidence="1">The sequence shown here is derived from an EMBL/GenBank/DDBJ whole genome shotgun (WGS) entry which is preliminary data.</text>
</comment>
<proteinExistence type="predicted"/>